<sequence>MSSTIDSQLLREALGQFPTGVTIVTALDADQQPIGMTVSSFNSVSLEPALVLWSVGREAHAFEAFNQASHTVIHVLNAKQKELCLTFATPGADKFAAADTEVNQHGIPMLKDFVARFQCKAYNRYDGGDHVILVSEIEAVEINPASTLTFHRGDFSQLG</sequence>
<dbReference type="GO" id="GO:0010181">
    <property type="term" value="F:FMN binding"/>
    <property type="evidence" value="ECO:0007669"/>
    <property type="project" value="InterPro"/>
</dbReference>
<dbReference type="SMART" id="SM00903">
    <property type="entry name" value="Flavin_Reduct"/>
    <property type="match status" value="1"/>
</dbReference>
<dbReference type="Proteomes" id="UP000267187">
    <property type="component" value="Unassembled WGS sequence"/>
</dbReference>
<dbReference type="PANTHER" id="PTHR30466">
    <property type="entry name" value="FLAVIN REDUCTASE"/>
    <property type="match status" value="1"/>
</dbReference>
<dbReference type="OrthoDB" id="9792858at2"/>
<keyword evidence="2" id="KW-0560">Oxidoreductase</keyword>
<dbReference type="Pfam" id="PF01613">
    <property type="entry name" value="Flavin_Reduct"/>
    <property type="match status" value="1"/>
</dbReference>
<evidence type="ECO:0000256" key="1">
    <source>
        <dbReference type="ARBA" id="ARBA00008898"/>
    </source>
</evidence>
<evidence type="ECO:0000313" key="4">
    <source>
        <dbReference type="EMBL" id="RMA82757.1"/>
    </source>
</evidence>
<name>A0A3M0AE29_9GAMM</name>
<dbReference type="SUPFAM" id="SSF50475">
    <property type="entry name" value="FMN-binding split barrel"/>
    <property type="match status" value="1"/>
</dbReference>
<evidence type="ECO:0000259" key="3">
    <source>
        <dbReference type="SMART" id="SM00903"/>
    </source>
</evidence>
<proteinExistence type="inferred from homology"/>
<dbReference type="RefSeq" id="WP_121876063.1">
    <property type="nucleotide sequence ID" value="NZ_REFJ01000001.1"/>
</dbReference>
<evidence type="ECO:0000256" key="2">
    <source>
        <dbReference type="ARBA" id="ARBA00023002"/>
    </source>
</evidence>
<dbReference type="InterPro" id="IPR050268">
    <property type="entry name" value="NADH-dep_flavin_reductase"/>
</dbReference>
<comment type="caution">
    <text evidence="4">The sequence shown here is derived from an EMBL/GenBank/DDBJ whole genome shotgun (WGS) entry which is preliminary data.</text>
</comment>
<dbReference type="GO" id="GO:0042602">
    <property type="term" value="F:riboflavin reductase (NADPH) activity"/>
    <property type="evidence" value="ECO:0007669"/>
    <property type="project" value="TreeGrafter"/>
</dbReference>
<protein>
    <submittedName>
        <fullName evidence="4">Flavin reductase (DIM6/NTAB) family NADH-FMN oxidoreductase RutF</fullName>
    </submittedName>
</protein>
<dbReference type="InterPro" id="IPR002563">
    <property type="entry name" value="Flavin_Rdtase-like_dom"/>
</dbReference>
<dbReference type="AlphaFoldDB" id="A0A3M0AE29"/>
<feature type="domain" description="Flavin reductase like" evidence="3">
    <location>
        <begin position="14"/>
        <end position="157"/>
    </location>
</feature>
<reference evidence="4 5" key="1">
    <citation type="submission" date="2018-10" db="EMBL/GenBank/DDBJ databases">
        <title>Genomic Encyclopedia of Type Strains, Phase IV (KMG-IV): sequencing the most valuable type-strain genomes for metagenomic binning, comparative biology and taxonomic classification.</title>
        <authorList>
            <person name="Goeker M."/>
        </authorList>
    </citation>
    <scope>NUCLEOTIDE SEQUENCE [LARGE SCALE GENOMIC DNA]</scope>
    <source>
        <strain evidence="4 5">DSM 25080</strain>
    </source>
</reference>
<dbReference type="Gene3D" id="2.30.110.10">
    <property type="entry name" value="Electron Transport, Fmn-binding Protein, Chain A"/>
    <property type="match status" value="1"/>
</dbReference>
<accession>A0A3M0AE29</accession>
<organism evidence="4 5">
    <name type="scientific">Umboniibacter marinipuniceus</name>
    <dbReference type="NCBI Taxonomy" id="569599"/>
    <lineage>
        <taxon>Bacteria</taxon>
        <taxon>Pseudomonadati</taxon>
        <taxon>Pseudomonadota</taxon>
        <taxon>Gammaproteobacteria</taxon>
        <taxon>Cellvibrionales</taxon>
        <taxon>Cellvibrionaceae</taxon>
        <taxon>Umboniibacter</taxon>
    </lineage>
</organism>
<keyword evidence="5" id="KW-1185">Reference proteome</keyword>
<dbReference type="PANTHER" id="PTHR30466:SF11">
    <property type="entry name" value="FLAVIN-DEPENDENT MONOOXYGENASE, REDUCTASE SUBUNIT HSAB"/>
    <property type="match status" value="1"/>
</dbReference>
<evidence type="ECO:0000313" key="5">
    <source>
        <dbReference type="Proteomes" id="UP000267187"/>
    </source>
</evidence>
<dbReference type="EMBL" id="REFJ01000001">
    <property type="protein sequence ID" value="RMA82757.1"/>
    <property type="molecule type" value="Genomic_DNA"/>
</dbReference>
<dbReference type="InterPro" id="IPR012349">
    <property type="entry name" value="Split_barrel_FMN-bd"/>
</dbReference>
<gene>
    <name evidence="4" type="ORF">DFR27_0718</name>
</gene>
<comment type="similarity">
    <text evidence="1">Belongs to the non-flavoprotein flavin reductase family.</text>
</comment>